<name>U3A647_9SPHN</name>
<dbReference type="Gene3D" id="3.40.50.2300">
    <property type="match status" value="1"/>
</dbReference>
<dbReference type="GO" id="GO:0032993">
    <property type="term" value="C:protein-DNA complex"/>
    <property type="evidence" value="ECO:0007669"/>
    <property type="project" value="TreeGrafter"/>
</dbReference>
<dbReference type="SUPFAM" id="SSF52172">
    <property type="entry name" value="CheY-like"/>
    <property type="match status" value="1"/>
</dbReference>
<dbReference type="Pfam" id="PF00072">
    <property type="entry name" value="Response_reg"/>
    <property type="match status" value="1"/>
</dbReference>
<evidence type="ECO:0000259" key="10">
    <source>
        <dbReference type="PROSITE" id="PS50110"/>
    </source>
</evidence>
<dbReference type="CDD" id="cd00383">
    <property type="entry name" value="trans_reg_C"/>
    <property type="match status" value="1"/>
</dbReference>
<feature type="DNA-binding region" description="OmpR/PhoB-type" evidence="9">
    <location>
        <begin position="137"/>
        <end position="236"/>
    </location>
</feature>
<evidence type="ECO:0000313" key="12">
    <source>
        <dbReference type="EMBL" id="GAD50213.1"/>
    </source>
</evidence>
<dbReference type="InterPro" id="IPR001789">
    <property type="entry name" value="Sig_transdc_resp-reg_receiver"/>
</dbReference>
<feature type="domain" description="Response regulatory" evidence="10">
    <location>
        <begin position="13"/>
        <end position="126"/>
    </location>
</feature>
<evidence type="ECO:0000256" key="2">
    <source>
        <dbReference type="ARBA" id="ARBA00022490"/>
    </source>
</evidence>
<dbReference type="eggNOG" id="COG0745">
    <property type="taxonomic scope" value="Bacteria"/>
</dbReference>
<evidence type="ECO:0000256" key="5">
    <source>
        <dbReference type="ARBA" id="ARBA00023015"/>
    </source>
</evidence>
<evidence type="ECO:0000256" key="8">
    <source>
        <dbReference type="PROSITE-ProRule" id="PRU00169"/>
    </source>
</evidence>
<dbReference type="InterPro" id="IPR058124">
    <property type="entry name" value="CpxR-like_REC"/>
</dbReference>
<dbReference type="SMART" id="SM00862">
    <property type="entry name" value="Trans_reg_C"/>
    <property type="match status" value="1"/>
</dbReference>
<evidence type="ECO:0000256" key="7">
    <source>
        <dbReference type="ARBA" id="ARBA00023163"/>
    </source>
</evidence>
<dbReference type="InterPro" id="IPR036388">
    <property type="entry name" value="WH-like_DNA-bd_sf"/>
</dbReference>
<keyword evidence="2" id="KW-0963">Cytoplasm</keyword>
<comment type="caution">
    <text evidence="12">The sequence shown here is derived from an EMBL/GenBank/DDBJ whole genome shotgun (WGS) entry which is preliminary data.</text>
</comment>
<evidence type="ECO:0000256" key="3">
    <source>
        <dbReference type="ARBA" id="ARBA00022553"/>
    </source>
</evidence>
<keyword evidence="6 9" id="KW-0238">DNA-binding</keyword>
<dbReference type="EMBL" id="BASZ01000007">
    <property type="protein sequence ID" value="GAD50213.1"/>
    <property type="molecule type" value="Genomic_DNA"/>
</dbReference>
<dbReference type="GO" id="GO:0006355">
    <property type="term" value="P:regulation of DNA-templated transcription"/>
    <property type="evidence" value="ECO:0007669"/>
    <property type="project" value="InterPro"/>
</dbReference>
<evidence type="ECO:0000313" key="13">
    <source>
        <dbReference type="Proteomes" id="UP000016568"/>
    </source>
</evidence>
<dbReference type="GO" id="GO:0000156">
    <property type="term" value="F:phosphorelay response regulator activity"/>
    <property type="evidence" value="ECO:0007669"/>
    <property type="project" value="TreeGrafter"/>
</dbReference>
<sequence>MQALMEDATPARRILLVDDDIDLSAMLREYLESEGFRVETAHNGVDGVAQALSGKFDAIVLDIMLPRLNGIEALRQIRQTTDVPVLMLTAKGDQVDRVVGLELGADDYVAKPYYPRELVARLRAILRRQVSLGAPRGSIMQSGKLTVRVAERRVSWLDIPIELTVTEFNMLVSLLRAGDEVQSKDDLSLGALGRPRQSYDRSVDVHISNLRQKLEAASSGDVGIETVRGVGYRLRSAP</sequence>
<evidence type="ECO:0000256" key="4">
    <source>
        <dbReference type="ARBA" id="ARBA00023012"/>
    </source>
</evidence>
<feature type="domain" description="OmpR/PhoB-type" evidence="11">
    <location>
        <begin position="137"/>
        <end position="236"/>
    </location>
</feature>
<keyword evidence="13" id="KW-1185">Reference proteome</keyword>
<keyword evidence="5" id="KW-0805">Transcription regulation</keyword>
<evidence type="ECO:0000259" key="11">
    <source>
        <dbReference type="PROSITE" id="PS51755"/>
    </source>
</evidence>
<dbReference type="GO" id="GO:0005829">
    <property type="term" value="C:cytosol"/>
    <property type="evidence" value="ECO:0007669"/>
    <property type="project" value="TreeGrafter"/>
</dbReference>
<dbReference type="InterPro" id="IPR039420">
    <property type="entry name" value="WalR-like"/>
</dbReference>
<dbReference type="PROSITE" id="PS50110">
    <property type="entry name" value="RESPONSE_REGULATORY"/>
    <property type="match status" value="1"/>
</dbReference>
<dbReference type="InterPro" id="IPR011006">
    <property type="entry name" value="CheY-like_superfamily"/>
</dbReference>
<dbReference type="FunFam" id="3.40.50.2300:FF:000001">
    <property type="entry name" value="DNA-binding response regulator PhoB"/>
    <property type="match status" value="1"/>
</dbReference>
<evidence type="ECO:0000256" key="1">
    <source>
        <dbReference type="ARBA" id="ARBA00004496"/>
    </source>
</evidence>
<dbReference type="PROSITE" id="PS51755">
    <property type="entry name" value="OMPR_PHOB"/>
    <property type="match status" value="1"/>
</dbReference>
<evidence type="ECO:0000256" key="9">
    <source>
        <dbReference type="PROSITE-ProRule" id="PRU01091"/>
    </source>
</evidence>
<organism evidence="12 13">
    <name type="scientific">Caenibius tardaugens NBRC 16725</name>
    <dbReference type="NCBI Taxonomy" id="1219035"/>
    <lineage>
        <taxon>Bacteria</taxon>
        <taxon>Pseudomonadati</taxon>
        <taxon>Pseudomonadota</taxon>
        <taxon>Alphaproteobacteria</taxon>
        <taxon>Sphingomonadales</taxon>
        <taxon>Erythrobacteraceae</taxon>
        <taxon>Caenibius</taxon>
    </lineage>
</organism>
<evidence type="ECO:0000256" key="6">
    <source>
        <dbReference type="ARBA" id="ARBA00023125"/>
    </source>
</evidence>
<dbReference type="Pfam" id="PF00486">
    <property type="entry name" value="Trans_reg_C"/>
    <property type="match status" value="1"/>
</dbReference>
<keyword evidence="3 8" id="KW-0597">Phosphoprotein</keyword>
<dbReference type="SUPFAM" id="SSF46894">
    <property type="entry name" value="C-terminal effector domain of the bipartite response regulators"/>
    <property type="match status" value="1"/>
</dbReference>
<proteinExistence type="predicted"/>
<dbReference type="InterPro" id="IPR016032">
    <property type="entry name" value="Sig_transdc_resp-reg_C-effctor"/>
</dbReference>
<feature type="modified residue" description="4-aspartylphosphate" evidence="8">
    <location>
        <position position="62"/>
    </location>
</feature>
<keyword evidence="4" id="KW-0902">Two-component regulatory system</keyword>
<protein>
    <submittedName>
        <fullName evidence="12">Putative two-component response regulator</fullName>
    </submittedName>
</protein>
<dbReference type="AlphaFoldDB" id="U3A647"/>
<dbReference type="Gene3D" id="1.10.10.10">
    <property type="entry name" value="Winged helix-like DNA-binding domain superfamily/Winged helix DNA-binding domain"/>
    <property type="match status" value="1"/>
</dbReference>
<dbReference type="Gene3D" id="6.10.250.690">
    <property type="match status" value="1"/>
</dbReference>
<dbReference type="GO" id="GO:0000976">
    <property type="term" value="F:transcription cis-regulatory region binding"/>
    <property type="evidence" value="ECO:0007669"/>
    <property type="project" value="TreeGrafter"/>
</dbReference>
<accession>U3A647</accession>
<dbReference type="PANTHER" id="PTHR48111:SF39">
    <property type="entry name" value="TRANSCRIPTIONAL REGULATORY PROTEIN CPXR"/>
    <property type="match status" value="1"/>
</dbReference>
<dbReference type="InterPro" id="IPR001867">
    <property type="entry name" value="OmpR/PhoB-type_DNA-bd"/>
</dbReference>
<comment type="subcellular location">
    <subcellularLocation>
        <location evidence="1">Cytoplasm</location>
    </subcellularLocation>
</comment>
<dbReference type="SMART" id="SM00448">
    <property type="entry name" value="REC"/>
    <property type="match status" value="1"/>
</dbReference>
<gene>
    <name evidence="12" type="ORF">NT2_07_02130</name>
</gene>
<keyword evidence="7" id="KW-0804">Transcription</keyword>
<reference evidence="12 13" key="1">
    <citation type="submission" date="2013-09" db="EMBL/GenBank/DDBJ databases">
        <title>Whole genome shotgun sequence of Novosphingobium tardaugens NBRC 16725.</title>
        <authorList>
            <person name="Isaki S."/>
            <person name="Hosoyama A."/>
            <person name="Tsuchikane K."/>
            <person name="Katsumata H."/>
            <person name="Ando Y."/>
            <person name="Yamazaki S."/>
            <person name="Fujita N."/>
        </authorList>
    </citation>
    <scope>NUCLEOTIDE SEQUENCE [LARGE SCALE GENOMIC DNA]</scope>
    <source>
        <strain evidence="12 13">NBRC 16725</strain>
    </source>
</reference>
<dbReference type="PANTHER" id="PTHR48111">
    <property type="entry name" value="REGULATOR OF RPOS"/>
    <property type="match status" value="1"/>
</dbReference>
<dbReference type="Proteomes" id="UP000016568">
    <property type="component" value="Unassembled WGS sequence"/>
</dbReference>
<dbReference type="CDD" id="cd17623">
    <property type="entry name" value="REC_OmpR_CpxR"/>
    <property type="match status" value="1"/>
</dbReference>